<feature type="compositionally biased region" description="Acidic residues" evidence="1">
    <location>
        <begin position="184"/>
        <end position="193"/>
    </location>
</feature>
<evidence type="ECO:0000313" key="3">
    <source>
        <dbReference type="Proteomes" id="UP000284375"/>
    </source>
</evidence>
<proteinExistence type="predicted"/>
<dbReference type="AlphaFoldDB" id="A0A423WLW2"/>
<dbReference type="OrthoDB" id="5231339at2759"/>
<sequence>MTTKWSDAAMKDLTFAVLMSSNNGNVNIKANWEKVEQYMKGWGHDFSKGAMYLGIPDPKHLLYGTSYSHIVPFLIKLTCRARAAQQWTKKILKEFRLRHPEGNGDNNSAPATPASKAGGSHAARTPKTPKTPASDKGQGKGKKRAKVEDDDDEGDSPFGSFVADPIAKTKTPRKSAKKVKHEMEEEADEDEGVDVQPKSEERDDDYDFALDV</sequence>
<feature type="region of interest" description="Disordered" evidence="1">
    <location>
        <begin position="98"/>
        <end position="212"/>
    </location>
</feature>
<keyword evidence="3" id="KW-1185">Reference proteome</keyword>
<protein>
    <submittedName>
        <fullName evidence="2">Uncharacterized protein</fullName>
    </submittedName>
</protein>
<reference evidence="2 3" key="1">
    <citation type="submission" date="2015-09" db="EMBL/GenBank/DDBJ databases">
        <title>Host preference determinants of Valsa canker pathogens revealed by comparative genomics.</title>
        <authorList>
            <person name="Yin Z."/>
            <person name="Huang L."/>
        </authorList>
    </citation>
    <scope>NUCLEOTIDE SEQUENCE [LARGE SCALE GENOMIC DNA]</scope>
    <source>
        <strain evidence="2 3">YSFL</strain>
    </source>
</reference>
<comment type="caution">
    <text evidence="2">The sequence shown here is derived from an EMBL/GenBank/DDBJ whole genome shotgun (WGS) entry which is preliminary data.</text>
</comment>
<evidence type="ECO:0000256" key="1">
    <source>
        <dbReference type="SAM" id="MobiDB-lite"/>
    </source>
</evidence>
<dbReference type="Proteomes" id="UP000284375">
    <property type="component" value="Unassembled WGS sequence"/>
</dbReference>
<feature type="compositionally biased region" description="Acidic residues" evidence="1">
    <location>
        <begin position="202"/>
        <end position="212"/>
    </location>
</feature>
<feature type="compositionally biased region" description="Basic residues" evidence="1">
    <location>
        <begin position="170"/>
        <end position="180"/>
    </location>
</feature>
<name>A0A423WLW2_CYTCH</name>
<accession>A0A423WLW2</accession>
<dbReference type="STRING" id="252740.A0A423WLW2"/>
<evidence type="ECO:0000313" key="2">
    <source>
        <dbReference type="EMBL" id="ROW04394.1"/>
    </source>
</evidence>
<dbReference type="EMBL" id="LJZO01000002">
    <property type="protein sequence ID" value="ROW04394.1"/>
    <property type="molecule type" value="Genomic_DNA"/>
</dbReference>
<gene>
    <name evidence="2" type="ORF">VSDG_00732</name>
</gene>
<organism evidence="2 3">
    <name type="scientific">Cytospora chrysosperma</name>
    <name type="common">Cytospora canker fungus</name>
    <name type="synonym">Sphaeria chrysosperma</name>
    <dbReference type="NCBI Taxonomy" id="252740"/>
    <lineage>
        <taxon>Eukaryota</taxon>
        <taxon>Fungi</taxon>
        <taxon>Dikarya</taxon>
        <taxon>Ascomycota</taxon>
        <taxon>Pezizomycotina</taxon>
        <taxon>Sordariomycetes</taxon>
        <taxon>Sordariomycetidae</taxon>
        <taxon>Diaporthales</taxon>
        <taxon>Cytosporaceae</taxon>
        <taxon>Cytospora</taxon>
    </lineage>
</organism>